<evidence type="ECO:0008006" key="3">
    <source>
        <dbReference type="Google" id="ProtNLM"/>
    </source>
</evidence>
<dbReference type="OrthoDB" id="9180666at2"/>
<name>A0A1H3MC28_9PROT</name>
<evidence type="ECO:0000313" key="2">
    <source>
        <dbReference type="Proteomes" id="UP000198640"/>
    </source>
</evidence>
<protein>
    <recommendedName>
        <fullName evidence="3">DUF721 domain-containing protein</fullName>
    </recommendedName>
</protein>
<accession>A0A1H3MC28</accession>
<evidence type="ECO:0000313" key="1">
    <source>
        <dbReference type="EMBL" id="SDY73874.1"/>
    </source>
</evidence>
<dbReference type="EMBL" id="FNOY01000058">
    <property type="protein sequence ID" value="SDY73874.1"/>
    <property type="molecule type" value="Genomic_DNA"/>
</dbReference>
<reference evidence="1 2" key="1">
    <citation type="submission" date="2016-10" db="EMBL/GenBank/DDBJ databases">
        <authorList>
            <person name="de Groot N.N."/>
        </authorList>
    </citation>
    <scope>NUCLEOTIDE SEQUENCE [LARGE SCALE GENOMIC DNA]</scope>
    <source>
        <strain evidence="1 2">Nm1</strain>
    </source>
</reference>
<dbReference type="STRING" id="44576.SAMN05421881_105811"/>
<dbReference type="Pfam" id="PF05258">
    <property type="entry name" value="DciA"/>
    <property type="match status" value="1"/>
</dbReference>
<keyword evidence="2" id="KW-1185">Reference proteome</keyword>
<gene>
    <name evidence="1" type="ORF">SAMN05421881_105811</name>
</gene>
<dbReference type="RefSeq" id="WP_090415292.1">
    <property type="nucleotide sequence ID" value="NZ_FNOY01000058.1"/>
</dbReference>
<dbReference type="InterPro" id="IPR007922">
    <property type="entry name" value="DciA-like"/>
</dbReference>
<sequence>MSAHNLSNYLALLSKTPDYEHIFIKAKQLIEIQKALLKAIPAQLQEHCAVGRYADGLLLVYVNSGAVAARLRNALPSIHQQLNKDGFEIHHIKISLQPNIHPRSTGNPSRKPRLSQAAADHLNQFTANLPHQSPLKSSLELLLAPGSKIT</sequence>
<dbReference type="Proteomes" id="UP000198640">
    <property type="component" value="Unassembled WGS sequence"/>
</dbReference>
<proteinExistence type="predicted"/>
<organism evidence="1 2">
    <name type="scientific">Nitrosomonas halophila</name>
    <dbReference type="NCBI Taxonomy" id="44576"/>
    <lineage>
        <taxon>Bacteria</taxon>
        <taxon>Pseudomonadati</taxon>
        <taxon>Pseudomonadota</taxon>
        <taxon>Betaproteobacteria</taxon>
        <taxon>Nitrosomonadales</taxon>
        <taxon>Nitrosomonadaceae</taxon>
        <taxon>Nitrosomonas</taxon>
    </lineage>
</organism>
<dbReference type="AlphaFoldDB" id="A0A1H3MC28"/>